<dbReference type="Gramene" id="EOX97521">
    <property type="protein sequence ID" value="EOX97521"/>
    <property type="gene ID" value="TCM_006516"/>
</dbReference>
<accession>A0A061DZK5</accession>
<dbReference type="PANTHER" id="PTHR31175:SF82">
    <property type="entry name" value="AUXIN-RESPONSIVE PROTEIN SAUR65"/>
    <property type="match status" value="1"/>
</dbReference>
<organism evidence="4 5">
    <name type="scientific">Theobroma cacao</name>
    <name type="common">Cacao</name>
    <name type="synonym">Cocoa</name>
    <dbReference type="NCBI Taxonomy" id="3641"/>
    <lineage>
        <taxon>Eukaryota</taxon>
        <taxon>Viridiplantae</taxon>
        <taxon>Streptophyta</taxon>
        <taxon>Embryophyta</taxon>
        <taxon>Tracheophyta</taxon>
        <taxon>Spermatophyta</taxon>
        <taxon>Magnoliopsida</taxon>
        <taxon>eudicotyledons</taxon>
        <taxon>Gunneridae</taxon>
        <taxon>Pentapetalae</taxon>
        <taxon>rosids</taxon>
        <taxon>malvids</taxon>
        <taxon>Malvales</taxon>
        <taxon>Malvaceae</taxon>
        <taxon>Byttnerioideae</taxon>
        <taxon>Theobroma</taxon>
    </lineage>
</organism>
<evidence type="ECO:0000256" key="3">
    <source>
        <dbReference type="ARBA" id="ARBA00022604"/>
    </source>
</evidence>
<dbReference type="EMBL" id="CM001880">
    <property type="protein sequence ID" value="EOX97521.1"/>
    <property type="molecule type" value="Genomic_DNA"/>
</dbReference>
<dbReference type="Proteomes" id="UP000026915">
    <property type="component" value="Chromosome 2"/>
</dbReference>
<dbReference type="STRING" id="3641.A0A061DZK5"/>
<evidence type="ECO:0000256" key="1">
    <source>
        <dbReference type="ARBA" id="ARBA00006974"/>
    </source>
</evidence>
<dbReference type="GO" id="GO:0009733">
    <property type="term" value="P:response to auxin"/>
    <property type="evidence" value="ECO:0007669"/>
    <property type="project" value="InterPro"/>
</dbReference>
<dbReference type="OMA" id="LDQSHCH"/>
<evidence type="ECO:0000313" key="5">
    <source>
        <dbReference type="Proteomes" id="UP000026915"/>
    </source>
</evidence>
<name>A0A061DZK5_THECC</name>
<keyword evidence="2" id="KW-0217">Developmental protein</keyword>
<comment type="similarity">
    <text evidence="1">Belongs to the ARG7 family.</text>
</comment>
<dbReference type="PANTHER" id="PTHR31175">
    <property type="entry name" value="AUXIN-RESPONSIVE FAMILY PROTEIN"/>
    <property type="match status" value="1"/>
</dbReference>
<reference evidence="4 5" key="1">
    <citation type="journal article" date="2013" name="Genome Biol.">
        <title>The genome sequence of the most widely cultivated cacao type and its use to identify candidate genes regulating pod color.</title>
        <authorList>
            <person name="Motamayor J.C."/>
            <person name="Mockaitis K."/>
            <person name="Schmutz J."/>
            <person name="Haiminen N."/>
            <person name="Iii D.L."/>
            <person name="Cornejo O."/>
            <person name="Findley S.D."/>
            <person name="Zheng P."/>
            <person name="Utro F."/>
            <person name="Royaert S."/>
            <person name="Saski C."/>
            <person name="Jenkins J."/>
            <person name="Podicheti R."/>
            <person name="Zhao M."/>
            <person name="Scheffler B.E."/>
            <person name="Stack J.C."/>
            <person name="Feltus F.A."/>
            <person name="Mustiga G.M."/>
            <person name="Amores F."/>
            <person name="Phillips W."/>
            <person name="Marelli J.P."/>
            <person name="May G.D."/>
            <person name="Shapiro H."/>
            <person name="Ma J."/>
            <person name="Bustamante C.D."/>
            <person name="Schnell R.J."/>
            <person name="Main D."/>
            <person name="Gilbert D."/>
            <person name="Parida L."/>
            <person name="Kuhn D.N."/>
        </authorList>
    </citation>
    <scope>NUCLEOTIDE SEQUENCE [LARGE SCALE GENOMIC DNA]</scope>
    <source>
        <strain evidence="5">cv. Matina 1-6</strain>
    </source>
</reference>
<dbReference type="Pfam" id="PF02519">
    <property type="entry name" value="Auxin_inducible"/>
    <property type="match status" value="1"/>
</dbReference>
<protein>
    <submittedName>
        <fullName evidence="4">Uncharacterized protein</fullName>
    </submittedName>
</protein>
<proteinExistence type="inferred from homology"/>
<dbReference type="HOGENOM" id="CLU_090137_3_1_1"/>
<sequence length="71" mass="8093">MSSKKLNRMAWKWQQMTVMGRKRISFQGMANAKVIAGSDDKSSVAEKGHFVIYTTDQKRRVVPLAYLSSNK</sequence>
<evidence type="ECO:0000256" key="2">
    <source>
        <dbReference type="ARBA" id="ARBA00022473"/>
    </source>
</evidence>
<dbReference type="InterPro" id="IPR003676">
    <property type="entry name" value="SAUR_fam"/>
</dbReference>
<dbReference type="AlphaFoldDB" id="A0A061DZK5"/>
<keyword evidence="3" id="KW-0341">Growth regulation</keyword>
<dbReference type="InParanoid" id="A0A061DZK5"/>
<gene>
    <name evidence="4" type="ORF">TCM_006516</name>
</gene>
<evidence type="ECO:0000313" key="4">
    <source>
        <dbReference type="EMBL" id="EOX97521.1"/>
    </source>
</evidence>
<keyword evidence="5" id="KW-1185">Reference proteome</keyword>